<feature type="transmembrane region" description="Helical" evidence="1">
    <location>
        <begin position="181"/>
        <end position="198"/>
    </location>
</feature>
<sequence>MVDECRGAAVVVAAVGRSELGLVACAWLHGARSVVAAGGGASFCRLGGVGVGRGFCRAVPLALPGAAGCAPCRAAGLASADAYASCGAKCLELGLGGEFLVAERRRGGVVSVGAVPSLLVAGLLLKGERLYWPVQVYPQVYRGDGLLPFVGFIALWNLAACSLPVQPVGLPYLPLLNPLELVQALSLLLLAYWLRGLSRWPSRAIRLPEAWLQLGFGALVLVVFSTVLARAVHHWQDVEYALGALFGSMVFQTSVSILWTLMALGLMTYAQRRAERVLWFCGAALLGLVVVKLFLIDLAGSGTLARIVSFVAVGGLMLLIGYLAPLPPRDGGHSQQPVAEGS</sequence>
<dbReference type="InterPro" id="IPR019286">
    <property type="entry name" value="DUF2339_TM"/>
</dbReference>
<dbReference type="PANTHER" id="PTHR38434:SF1">
    <property type="entry name" value="BLL2549 PROTEIN"/>
    <property type="match status" value="1"/>
</dbReference>
<accession>A0A3E0WU38</accession>
<feature type="transmembrane region" description="Helical" evidence="1">
    <location>
        <begin position="107"/>
        <end position="125"/>
    </location>
</feature>
<feature type="transmembrane region" description="Helical" evidence="1">
    <location>
        <begin position="210"/>
        <end position="229"/>
    </location>
</feature>
<evidence type="ECO:0000256" key="1">
    <source>
        <dbReference type="SAM" id="Phobius"/>
    </source>
</evidence>
<keyword evidence="1" id="KW-0812">Transmembrane</keyword>
<evidence type="ECO:0000313" key="3">
    <source>
        <dbReference type="Proteomes" id="UP000256763"/>
    </source>
</evidence>
<feature type="transmembrane region" description="Helical" evidence="1">
    <location>
        <begin position="249"/>
        <end position="270"/>
    </location>
</feature>
<dbReference type="EMBL" id="NFZW01000009">
    <property type="protein sequence ID" value="RFA36490.1"/>
    <property type="molecule type" value="Genomic_DNA"/>
</dbReference>
<keyword evidence="1" id="KW-0472">Membrane</keyword>
<evidence type="ECO:0008006" key="4">
    <source>
        <dbReference type="Google" id="ProtNLM"/>
    </source>
</evidence>
<organism evidence="2 3">
    <name type="scientific">Alkalilimnicola ehrlichii</name>
    <dbReference type="NCBI Taxonomy" id="351052"/>
    <lineage>
        <taxon>Bacteria</taxon>
        <taxon>Pseudomonadati</taxon>
        <taxon>Pseudomonadota</taxon>
        <taxon>Gammaproteobacteria</taxon>
        <taxon>Chromatiales</taxon>
        <taxon>Ectothiorhodospiraceae</taxon>
        <taxon>Alkalilimnicola</taxon>
    </lineage>
</organism>
<feature type="transmembrane region" description="Helical" evidence="1">
    <location>
        <begin position="146"/>
        <end position="169"/>
    </location>
</feature>
<dbReference type="Proteomes" id="UP000256763">
    <property type="component" value="Unassembled WGS sequence"/>
</dbReference>
<feature type="transmembrane region" description="Helical" evidence="1">
    <location>
        <begin position="307"/>
        <end position="326"/>
    </location>
</feature>
<feature type="transmembrane region" description="Helical" evidence="1">
    <location>
        <begin position="277"/>
        <end position="295"/>
    </location>
</feature>
<name>A0A3E0WU38_9GAMM</name>
<dbReference type="AlphaFoldDB" id="A0A3E0WU38"/>
<keyword evidence="3" id="KW-1185">Reference proteome</keyword>
<proteinExistence type="predicted"/>
<reference evidence="3" key="1">
    <citation type="submission" date="2017-05" db="EMBL/GenBank/DDBJ databases">
        <authorList>
            <person name="Sharma S."/>
            <person name="Sidhu C."/>
            <person name="Pinnaka A.K."/>
        </authorList>
    </citation>
    <scope>NUCLEOTIDE SEQUENCE [LARGE SCALE GENOMIC DNA]</scope>
    <source>
        <strain evidence="3">AK93</strain>
    </source>
</reference>
<protein>
    <recommendedName>
        <fullName evidence="4">DUF2339 domain-containing protein</fullName>
    </recommendedName>
</protein>
<dbReference type="PANTHER" id="PTHR38434">
    <property type="entry name" value="BLL2549 PROTEIN"/>
    <property type="match status" value="1"/>
</dbReference>
<dbReference type="Pfam" id="PF10101">
    <property type="entry name" value="DUF2339"/>
    <property type="match status" value="1"/>
</dbReference>
<gene>
    <name evidence="2" type="ORF">CAL65_10980</name>
</gene>
<comment type="caution">
    <text evidence="2">The sequence shown here is derived from an EMBL/GenBank/DDBJ whole genome shotgun (WGS) entry which is preliminary data.</text>
</comment>
<evidence type="ECO:0000313" key="2">
    <source>
        <dbReference type="EMBL" id="RFA36490.1"/>
    </source>
</evidence>
<keyword evidence="1" id="KW-1133">Transmembrane helix</keyword>